<feature type="transmembrane region" description="Helical" evidence="5">
    <location>
        <begin position="456"/>
        <end position="473"/>
    </location>
</feature>
<organism evidence="7 8">
    <name type="scientific">Caenorhabditis bovis</name>
    <dbReference type="NCBI Taxonomy" id="2654633"/>
    <lineage>
        <taxon>Eukaryota</taxon>
        <taxon>Metazoa</taxon>
        <taxon>Ecdysozoa</taxon>
        <taxon>Nematoda</taxon>
        <taxon>Chromadorea</taxon>
        <taxon>Rhabditida</taxon>
        <taxon>Rhabditina</taxon>
        <taxon>Rhabditomorpha</taxon>
        <taxon>Rhabditoidea</taxon>
        <taxon>Rhabditidae</taxon>
        <taxon>Peloderinae</taxon>
        <taxon>Caenorhabditis</taxon>
    </lineage>
</organism>
<proteinExistence type="predicted"/>
<feature type="transmembrane region" description="Helical" evidence="5">
    <location>
        <begin position="270"/>
        <end position="291"/>
    </location>
</feature>
<evidence type="ECO:0000313" key="7">
    <source>
        <dbReference type="EMBL" id="CAB3396659.1"/>
    </source>
</evidence>
<evidence type="ECO:0000256" key="1">
    <source>
        <dbReference type="ARBA" id="ARBA00004370"/>
    </source>
</evidence>
<dbReference type="GO" id="GO:0016020">
    <property type="term" value="C:membrane"/>
    <property type="evidence" value="ECO:0007669"/>
    <property type="project" value="UniProtKB-SubCell"/>
</dbReference>
<dbReference type="PROSITE" id="PS50262">
    <property type="entry name" value="G_PROTEIN_RECEP_F1_2"/>
    <property type="match status" value="1"/>
</dbReference>
<evidence type="ECO:0000256" key="3">
    <source>
        <dbReference type="ARBA" id="ARBA00022989"/>
    </source>
</evidence>
<feature type="transmembrane region" description="Helical" evidence="5">
    <location>
        <begin position="44"/>
        <end position="63"/>
    </location>
</feature>
<reference evidence="7 8" key="1">
    <citation type="submission" date="2020-04" db="EMBL/GenBank/DDBJ databases">
        <authorList>
            <person name="Laetsch R D."/>
            <person name="Stevens L."/>
            <person name="Kumar S."/>
            <person name="Blaxter L. M."/>
        </authorList>
    </citation>
    <scope>NUCLEOTIDE SEQUENCE [LARGE SCALE GENOMIC DNA]</scope>
</reference>
<evidence type="ECO:0000256" key="5">
    <source>
        <dbReference type="SAM" id="Phobius"/>
    </source>
</evidence>
<keyword evidence="3 5" id="KW-1133">Transmembrane helix</keyword>
<evidence type="ECO:0000259" key="6">
    <source>
        <dbReference type="PROSITE" id="PS50262"/>
    </source>
</evidence>
<dbReference type="PANTHER" id="PTHR23018">
    <property type="entry name" value="SERPENTINE RECEPTOR, CLASS XA-RELATED"/>
    <property type="match status" value="1"/>
</dbReference>
<dbReference type="OrthoDB" id="5905423at2759"/>
<sequence>MWRFNLITPFIVFSAIHALAVTFNIFLIVVVFKYGDKKTIPTVYIYNMAVSNSINTIMSFTTFNMPMLWTDDYYIEFRDTYMPSLTVITSLTYRYELFLPFLMIVQRVYCVYNPFNNLFTDFYLWIYCAILVGILAFFIVIPQFTNCYFYIDQRKFAFISACAPDKHILHRIVFDFTASAPYISMIISIVIIIHLSLKRGKMFHTAPRGSVSSLVEQKSVAAKRRRSYDKSMVLQLVATTIFLTIYDVSARIVGKIPVDQNHEEGALPTVYIYNMIASNMINICLTFFGFLMPLLWTDEFYNEFRDAASPILTLFTAFSYRHPLFLTFLMIIQRVGCVVSPTTTKFSDRHLWAYCAILALIICILLVVPFFSDCYLYMDQRRLAFVTGCEPNKHLFTAVLFFSTSIAPYISMVLSLLILCYLSMKRSKMSQLDRRSSSLTNTKIIKSRRRQSYEKSMMLQLISTTIFLTLYDISARVLKIIPPSILNRTPTSLFYIFYVRQAFGVLINVTVYGIGTKRTRTLIIETMAAVANGRKIEKMSGMTTQTRIFVKN</sequence>
<feature type="transmembrane region" description="Helical" evidence="5">
    <location>
        <begin position="172"/>
        <end position="197"/>
    </location>
</feature>
<dbReference type="EMBL" id="CADEPM010000001">
    <property type="protein sequence ID" value="CAB3396659.1"/>
    <property type="molecule type" value="Genomic_DNA"/>
</dbReference>
<comment type="subcellular location">
    <subcellularLocation>
        <location evidence="1">Membrane</location>
    </subcellularLocation>
</comment>
<evidence type="ECO:0000256" key="4">
    <source>
        <dbReference type="ARBA" id="ARBA00023136"/>
    </source>
</evidence>
<evidence type="ECO:0000256" key="2">
    <source>
        <dbReference type="ARBA" id="ARBA00022692"/>
    </source>
</evidence>
<dbReference type="InterPro" id="IPR005047">
    <property type="entry name" value="7TM_GPCR_serpentine_rcpt_Srxa"/>
</dbReference>
<keyword evidence="2 5" id="KW-0812">Transmembrane</keyword>
<feature type="domain" description="G-protein coupled receptors family 1 profile" evidence="6">
    <location>
        <begin position="23"/>
        <end position="246"/>
    </location>
</feature>
<protein>
    <recommendedName>
        <fullName evidence="6">G-protein coupled receptors family 1 profile domain-containing protein</fullName>
    </recommendedName>
</protein>
<gene>
    <name evidence="7" type="ORF">CBOVIS_LOCUS181</name>
</gene>
<feature type="transmembrane region" description="Helical" evidence="5">
    <location>
        <begin position="122"/>
        <end position="151"/>
    </location>
</feature>
<feature type="transmembrane region" description="Helical" evidence="5">
    <location>
        <begin position="6"/>
        <end position="32"/>
    </location>
</feature>
<accession>A0A8S1E4E0</accession>
<keyword evidence="8" id="KW-1185">Reference proteome</keyword>
<dbReference type="Proteomes" id="UP000494206">
    <property type="component" value="Unassembled WGS sequence"/>
</dbReference>
<feature type="transmembrane region" description="Helical" evidence="5">
    <location>
        <begin position="398"/>
        <end position="422"/>
    </location>
</feature>
<dbReference type="SUPFAM" id="SSF81321">
    <property type="entry name" value="Family A G protein-coupled receptor-like"/>
    <property type="match status" value="2"/>
</dbReference>
<feature type="transmembrane region" description="Helical" evidence="5">
    <location>
        <begin position="351"/>
        <end position="378"/>
    </location>
</feature>
<name>A0A8S1E4E0_9PELO</name>
<dbReference type="AlphaFoldDB" id="A0A8S1E4E0"/>
<comment type="caution">
    <text evidence="7">The sequence shown here is derived from an EMBL/GenBank/DDBJ whole genome shotgun (WGS) entry which is preliminary data.</text>
</comment>
<keyword evidence="4 5" id="KW-0472">Membrane</keyword>
<evidence type="ECO:0000313" key="8">
    <source>
        <dbReference type="Proteomes" id="UP000494206"/>
    </source>
</evidence>
<dbReference type="Pfam" id="PF03383">
    <property type="entry name" value="Serpentine_r_xa"/>
    <property type="match status" value="2"/>
</dbReference>
<dbReference type="InterPro" id="IPR017452">
    <property type="entry name" value="GPCR_Rhodpsn_7TM"/>
</dbReference>
<dbReference type="Gene3D" id="1.20.1070.10">
    <property type="entry name" value="Rhodopsin 7-helix transmembrane proteins"/>
    <property type="match status" value="2"/>
</dbReference>
<feature type="transmembrane region" description="Helical" evidence="5">
    <location>
        <begin position="493"/>
        <end position="514"/>
    </location>
</feature>
<feature type="transmembrane region" description="Helical" evidence="5">
    <location>
        <begin position="311"/>
        <end position="331"/>
    </location>
</feature>